<protein>
    <submittedName>
        <fullName evidence="2">Uncharacterized protein</fullName>
    </submittedName>
</protein>
<evidence type="ECO:0000313" key="2">
    <source>
        <dbReference type="EMBL" id="CAG8902644.1"/>
    </source>
</evidence>
<evidence type="ECO:0000313" key="3">
    <source>
        <dbReference type="Proteomes" id="UP001154252"/>
    </source>
</evidence>
<keyword evidence="3" id="KW-1185">Reference proteome</keyword>
<proteinExistence type="predicted"/>
<dbReference type="Proteomes" id="UP001154252">
    <property type="component" value="Unassembled WGS sequence"/>
</dbReference>
<feature type="compositionally biased region" description="Acidic residues" evidence="1">
    <location>
        <begin position="57"/>
        <end position="69"/>
    </location>
</feature>
<feature type="region of interest" description="Disordered" evidence="1">
    <location>
        <begin position="1"/>
        <end position="71"/>
    </location>
</feature>
<gene>
    <name evidence="2" type="ORF">PEGY_LOCUS6853</name>
</gene>
<dbReference type="OrthoDB" id="10360763at2759"/>
<reference evidence="2" key="1">
    <citation type="submission" date="2021-07" db="EMBL/GenBank/DDBJ databases">
        <authorList>
            <person name="Branca A.L. A."/>
        </authorList>
    </citation>
    <scope>NUCLEOTIDE SEQUENCE</scope>
</reference>
<comment type="caution">
    <text evidence="2">The sequence shown here is derived from an EMBL/GenBank/DDBJ whole genome shotgun (WGS) entry which is preliminary data.</text>
</comment>
<evidence type="ECO:0000256" key="1">
    <source>
        <dbReference type="SAM" id="MobiDB-lite"/>
    </source>
</evidence>
<feature type="compositionally biased region" description="Polar residues" evidence="1">
    <location>
        <begin position="1"/>
        <end position="25"/>
    </location>
</feature>
<dbReference type="AlphaFoldDB" id="A0A9W4P5P9"/>
<organism evidence="2 3">
    <name type="scientific">Penicillium egyptiacum</name>
    <dbReference type="NCBI Taxonomy" id="1303716"/>
    <lineage>
        <taxon>Eukaryota</taxon>
        <taxon>Fungi</taxon>
        <taxon>Dikarya</taxon>
        <taxon>Ascomycota</taxon>
        <taxon>Pezizomycotina</taxon>
        <taxon>Eurotiomycetes</taxon>
        <taxon>Eurotiomycetidae</taxon>
        <taxon>Eurotiales</taxon>
        <taxon>Aspergillaceae</taxon>
        <taxon>Penicillium</taxon>
    </lineage>
</organism>
<sequence>MANKETQTSFSPHSTLQSAHDSASLRTVFDDGNPYDVADRLESNGSAENKSDKSPNEQEDSIVDWDGPDDPAWHPISFLRVCTAPLIRF</sequence>
<dbReference type="EMBL" id="CAJVRC010000876">
    <property type="protein sequence ID" value="CAG8902644.1"/>
    <property type="molecule type" value="Genomic_DNA"/>
</dbReference>
<accession>A0A9W4P5P9</accession>
<name>A0A9W4P5P9_9EURO</name>